<dbReference type="AlphaFoldDB" id="A0A144IYL0"/>
<reference evidence="3 4" key="1">
    <citation type="submission" date="2016-03" db="EMBL/GenBank/DDBJ databases">
        <authorList>
            <consortium name="Pathogen Informatics"/>
        </authorList>
    </citation>
    <scope>NUCLEOTIDE SEQUENCE [LARGE SCALE GENOMIC DNA]</scope>
    <source>
        <strain evidence="4">e1252</strain>
    </source>
</reference>
<dbReference type="Proteomes" id="UP000076008">
    <property type="component" value="Unassembled WGS sequence"/>
</dbReference>
<dbReference type="InterPro" id="IPR023346">
    <property type="entry name" value="Lysozyme-like_dom_sf"/>
</dbReference>
<dbReference type="Gene3D" id="1.20.141.10">
    <property type="entry name" value="Chitosanase, subunit A, domain 1"/>
    <property type="match status" value="1"/>
</dbReference>
<protein>
    <submittedName>
        <fullName evidence="3">Predicted lysozyme (DUF847)</fullName>
    </submittedName>
</protein>
<dbReference type="Pfam" id="PF05838">
    <property type="entry name" value="Glyco_hydro_108"/>
    <property type="match status" value="1"/>
</dbReference>
<feature type="domain" description="Peptidoglycan binding" evidence="2">
    <location>
        <begin position="111"/>
        <end position="194"/>
    </location>
</feature>
<dbReference type="CDD" id="cd13926">
    <property type="entry name" value="N-acetylmuramidase_GH108"/>
    <property type="match status" value="1"/>
</dbReference>
<gene>
    <name evidence="3" type="ORF">SAMEA2273318_02041</name>
</gene>
<evidence type="ECO:0000313" key="4">
    <source>
        <dbReference type="Proteomes" id="UP000076008"/>
    </source>
</evidence>
<dbReference type="Pfam" id="PF09374">
    <property type="entry name" value="PG_binding_3"/>
    <property type="match status" value="1"/>
</dbReference>
<accession>A0A144IYL0</accession>
<dbReference type="InterPro" id="IPR008565">
    <property type="entry name" value="TtsA-like_GH18_dom"/>
</dbReference>
<evidence type="ECO:0000259" key="2">
    <source>
        <dbReference type="Pfam" id="PF09374"/>
    </source>
</evidence>
<evidence type="ECO:0000259" key="1">
    <source>
        <dbReference type="Pfam" id="PF05838"/>
    </source>
</evidence>
<name>A0A144IYL0_ENTCL</name>
<organism evidence="3 4">
    <name type="scientific">Enterobacter cloacae</name>
    <dbReference type="NCBI Taxonomy" id="550"/>
    <lineage>
        <taxon>Bacteria</taxon>
        <taxon>Pseudomonadati</taxon>
        <taxon>Pseudomonadota</taxon>
        <taxon>Gammaproteobacteria</taxon>
        <taxon>Enterobacterales</taxon>
        <taxon>Enterobacteriaceae</taxon>
        <taxon>Enterobacter</taxon>
        <taxon>Enterobacter cloacae complex</taxon>
    </lineage>
</organism>
<dbReference type="SUPFAM" id="SSF53955">
    <property type="entry name" value="Lysozyme-like"/>
    <property type="match status" value="1"/>
</dbReference>
<evidence type="ECO:0000313" key="3">
    <source>
        <dbReference type="EMBL" id="CZV21593.1"/>
    </source>
</evidence>
<feature type="domain" description="TtsA-like Glycoside hydrolase family 108" evidence="1">
    <location>
        <begin position="24"/>
        <end position="106"/>
    </location>
</feature>
<proteinExistence type="predicted"/>
<dbReference type="InterPro" id="IPR018537">
    <property type="entry name" value="Peptidoglycan-bd_3"/>
</dbReference>
<sequence>MASKGQHRKNRRGKHNVTKDEIFNAILGKEGGYVNHPDDKGGPTNWGITQAVARAHGYNGDMRNLTRQQALDILTADYWTGPRFDLVSEVSPAIAAELCDTGVNMGPSVQTKWFQRWLNVFNIQGSLYPDLIADGFIGPRTISALKSYLARRGKEGELVMLRALNCSQGQRYLELAEQRSANETFVYGWVKERVVI</sequence>
<dbReference type="RefSeq" id="WP_173651696.1">
    <property type="nucleotide sequence ID" value="NZ_FJXR01000010.1"/>
</dbReference>
<dbReference type="EMBL" id="FJXR01000010">
    <property type="protein sequence ID" value="CZV21593.1"/>
    <property type="molecule type" value="Genomic_DNA"/>
</dbReference>